<evidence type="ECO:0000256" key="1">
    <source>
        <dbReference type="SAM" id="SignalP"/>
    </source>
</evidence>
<dbReference type="WBParaSite" id="TCONS_00010161.p1">
    <property type="protein sequence ID" value="TCONS_00010161.p1"/>
    <property type="gene ID" value="XLOC_007860"/>
</dbReference>
<accession>A0AAF5DDI9</accession>
<protein>
    <submittedName>
        <fullName evidence="3">Uncharacterized protein</fullName>
    </submittedName>
</protein>
<feature type="chain" id="PRO_5041954541" evidence="1">
    <location>
        <begin position="23"/>
        <end position="227"/>
    </location>
</feature>
<dbReference type="Proteomes" id="UP000035681">
    <property type="component" value="Unplaced"/>
</dbReference>
<keyword evidence="1" id="KW-0732">Signal</keyword>
<feature type="signal peptide" evidence="1">
    <location>
        <begin position="1"/>
        <end position="22"/>
    </location>
</feature>
<reference evidence="3" key="1">
    <citation type="submission" date="2024-02" db="UniProtKB">
        <authorList>
            <consortium name="WormBaseParasite"/>
        </authorList>
    </citation>
    <scope>IDENTIFICATION</scope>
</reference>
<sequence>MPRKIASIFLFLLFFYGTPSSSLIIDKSLCNSIINNISSEPFTPEELVRGCEGYSTNGEYITRDTRTPSFNLRQSIFSNRMLFDQLRDPAGSYKIFQKFKNHVDASGRNRYHPAFTKTGFERMIKKTAFDKYKKQSIPKRRGDDLMVFNKRKDPNDRFQRSDKTDPEGFSYDFVRFGKRNPLYYNKKSQPYDDLIGAFNQVLHFERGGEQDKRSDLEGTNYDFVRFG</sequence>
<keyword evidence="2" id="KW-1185">Reference proteome</keyword>
<proteinExistence type="predicted"/>
<evidence type="ECO:0000313" key="2">
    <source>
        <dbReference type="Proteomes" id="UP000035681"/>
    </source>
</evidence>
<name>A0AAF5DDI9_STRER</name>
<evidence type="ECO:0000313" key="3">
    <source>
        <dbReference type="WBParaSite" id="TCONS_00010161.p1"/>
    </source>
</evidence>
<dbReference type="AlphaFoldDB" id="A0AAF5DDI9"/>
<organism evidence="2 3">
    <name type="scientific">Strongyloides stercoralis</name>
    <name type="common">Threadworm</name>
    <dbReference type="NCBI Taxonomy" id="6248"/>
    <lineage>
        <taxon>Eukaryota</taxon>
        <taxon>Metazoa</taxon>
        <taxon>Ecdysozoa</taxon>
        <taxon>Nematoda</taxon>
        <taxon>Chromadorea</taxon>
        <taxon>Rhabditida</taxon>
        <taxon>Tylenchina</taxon>
        <taxon>Panagrolaimomorpha</taxon>
        <taxon>Strongyloidoidea</taxon>
        <taxon>Strongyloididae</taxon>
        <taxon>Strongyloides</taxon>
    </lineage>
</organism>